<accession>A0A1G9THD9</accession>
<feature type="chain" id="PRO_5011684374" evidence="5">
    <location>
        <begin position="19"/>
        <end position="114"/>
    </location>
</feature>
<evidence type="ECO:0000256" key="2">
    <source>
        <dbReference type="ARBA" id="ARBA00023136"/>
    </source>
</evidence>
<keyword evidence="1 5" id="KW-0732">Signal</keyword>
<dbReference type="Gene3D" id="2.40.128.200">
    <property type="match status" value="1"/>
</dbReference>
<dbReference type="Pfam" id="PF09864">
    <property type="entry name" value="MliC"/>
    <property type="match status" value="1"/>
</dbReference>
<protein>
    <submittedName>
        <fullName evidence="7">Membrane-bound inhibitor of C-type lysozyme</fullName>
    </submittedName>
</protein>
<proteinExistence type="predicted"/>
<dbReference type="AlphaFoldDB" id="A0A1G9THD9"/>
<dbReference type="EMBL" id="FNHP01000006">
    <property type="protein sequence ID" value="SDM46555.1"/>
    <property type="molecule type" value="Genomic_DNA"/>
</dbReference>
<evidence type="ECO:0000256" key="3">
    <source>
        <dbReference type="ARBA" id="ARBA00023139"/>
    </source>
</evidence>
<dbReference type="InterPro" id="IPR036328">
    <property type="entry name" value="MliC_sf"/>
</dbReference>
<dbReference type="RefSeq" id="WP_175488272.1">
    <property type="nucleotide sequence ID" value="NZ_FNHP01000006.1"/>
</dbReference>
<name>A0A1G9THD9_9BURK</name>
<dbReference type="InterPro" id="IPR018660">
    <property type="entry name" value="MliC"/>
</dbReference>
<feature type="domain" description="C-type lysozyme inhibitor" evidence="6">
    <location>
        <begin position="39"/>
        <end position="100"/>
    </location>
</feature>
<keyword evidence="8" id="KW-1185">Reference proteome</keyword>
<evidence type="ECO:0000313" key="7">
    <source>
        <dbReference type="EMBL" id="SDM46555.1"/>
    </source>
</evidence>
<keyword evidence="4" id="KW-0449">Lipoprotein</keyword>
<organism evidence="7 8">
    <name type="scientific">Oryzisolibacter propanilivorax</name>
    <dbReference type="NCBI Taxonomy" id="1527607"/>
    <lineage>
        <taxon>Bacteria</taxon>
        <taxon>Pseudomonadati</taxon>
        <taxon>Pseudomonadota</taxon>
        <taxon>Betaproteobacteria</taxon>
        <taxon>Burkholderiales</taxon>
        <taxon>Comamonadaceae</taxon>
        <taxon>Oryzisolibacter</taxon>
    </lineage>
</organism>
<keyword evidence="3" id="KW-0564">Palmitate</keyword>
<evidence type="ECO:0000313" key="8">
    <source>
        <dbReference type="Proteomes" id="UP000198552"/>
    </source>
</evidence>
<feature type="signal peptide" evidence="5">
    <location>
        <begin position="1"/>
        <end position="18"/>
    </location>
</feature>
<keyword evidence="2" id="KW-0472">Membrane</keyword>
<evidence type="ECO:0000256" key="1">
    <source>
        <dbReference type="ARBA" id="ARBA00022729"/>
    </source>
</evidence>
<evidence type="ECO:0000256" key="4">
    <source>
        <dbReference type="ARBA" id="ARBA00023288"/>
    </source>
</evidence>
<sequence>MKILRALASAVAGASVLAACSHDVPSSAAGAFGTAAHRFRCDDGSTLVVAYPTSDTATLQLRGATHALRIARSGSGARYTGSGLQWWSKGNAGTLSRLGPDGHGAQQLAQCQLQ</sequence>
<dbReference type="SUPFAM" id="SSF141488">
    <property type="entry name" value="YdhA-like"/>
    <property type="match status" value="1"/>
</dbReference>
<gene>
    <name evidence="7" type="ORF">SAMN05428957_106103</name>
</gene>
<evidence type="ECO:0000256" key="5">
    <source>
        <dbReference type="SAM" id="SignalP"/>
    </source>
</evidence>
<dbReference type="Proteomes" id="UP000198552">
    <property type="component" value="Unassembled WGS sequence"/>
</dbReference>
<evidence type="ECO:0000259" key="6">
    <source>
        <dbReference type="Pfam" id="PF09864"/>
    </source>
</evidence>
<reference evidence="8" key="1">
    <citation type="submission" date="2016-10" db="EMBL/GenBank/DDBJ databases">
        <authorList>
            <person name="Varghese N."/>
            <person name="Submissions S."/>
        </authorList>
    </citation>
    <scope>NUCLEOTIDE SEQUENCE [LARGE SCALE GENOMIC DNA]</scope>
    <source>
        <strain evidence="8">EPL6</strain>
    </source>
</reference>
<dbReference type="PROSITE" id="PS51257">
    <property type="entry name" value="PROKAR_LIPOPROTEIN"/>
    <property type="match status" value="1"/>
</dbReference>
<dbReference type="STRING" id="1527607.SAMN05428957_106103"/>